<dbReference type="Gene3D" id="1.10.10.10">
    <property type="entry name" value="Winged helix-like DNA-binding domain superfamily/Winged helix DNA-binding domain"/>
    <property type="match status" value="1"/>
</dbReference>
<dbReference type="InterPro" id="IPR012074">
    <property type="entry name" value="GAF_ANTAR"/>
</dbReference>
<dbReference type="SMART" id="SM00065">
    <property type="entry name" value="GAF"/>
    <property type="match status" value="1"/>
</dbReference>
<keyword evidence="1" id="KW-0805">Transcription regulation</keyword>
<dbReference type="EMBL" id="CADCTE010000016">
    <property type="protein sequence ID" value="CAA9215013.1"/>
    <property type="molecule type" value="Genomic_DNA"/>
</dbReference>
<evidence type="ECO:0000313" key="4">
    <source>
        <dbReference type="EMBL" id="CAA9215013.1"/>
    </source>
</evidence>
<dbReference type="InterPro" id="IPR029016">
    <property type="entry name" value="GAF-like_dom_sf"/>
</dbReference>
<dbReference type="SUPFAM" id="SSF55781">
    <property type="entry name" value="GAF domain-like"/>
    <property type="match status" value="1"/>
</dbReference>
<dbReference type="PROSITE" id="PS50921">
    <property type="entry name" value="ANTAR"/>
    <property type="match status" value="1"/>
</dbReference>
<gene>
    <name evidence="4" type="ORF">AVDCRST_MAG83-310</name>
</gene>
<feature type="domain" description="ANTAR" evidence="3">
    <location>
        <begin position="169"/>
        <end position="230"/>
    </location>
</feature>
<evidence type="ECO:0000256" key="2">
    <source>
        <dbReference type="ARBA" id="ARBA00023163"/>
    </source>
</evidence>
<organism evidence="4">
    <name type="scientific">uncultured Arthrobacter sp</name>
    <dbReference type="NCBI Taxonomy" id="114050"/>
    <lineage>
        <taxon>Bacteria</taxon>
        <taxon>Bacillati</taxon>
        <taxon>Actinomycetota</taxon>
        <taxon>Actinomycetes</taxon>
        <taxon>Micrococcales</taxon>
        <taxon>Micrococcaceae</taxon>
        <taxon>Arthrobacter</taxon>
        <taxon>environmental samples</taxon>
    </lineage>
</organism>
<dbReference type="PIRSF" id="PIRSF036625">
    <property type="entry name" value="GAF_ANTAR"/>
    <property type="match status" value="1"/>
</dbReference>
<evidence type="ECO:0000259" key="3">
    <source>
        <dbReference type="PROSITE" id="PS50921"/>
    </source>
</evidence>
<protein>
    <recommendedName>
        <fullName evidence="3">ANTAR domain-containing protein</fullName>
    </recommendedName>
</protein>
<dbReference type="RefSeq" id="WP_294563813.1">
    <property type="nucleotide sequence ID" value="NZ_CADCTE010000016.1"/>
</dbReference>
<dbReference type="InterPro" id="IPR005561">
    <property type="entry name" value="ANTAR"/>
</dbReference>
<dbReference type="Pfam" id="PF13185">
    <property type="entry name" value="GAF_2"/>
    <property type="match status" value="1"/>
</dbReference>
<evidence type="ECO:0000256" key="1">
    <source>
        <dbReference type="ARBA" id="ARBA00023015"/>
    </source>
</evidence>
<proteinExistence type="predicted"/>
<dbReference type="Pfam" id="PF03861">
    <property type="entry name" value="ANTAR"/>
    <property type="match status" value="1"/>
</dbReference>
<dbReference type="InterPro" id="IPR003018">
    <property type="entry name" value="GAF"/>
</dbReference>
<sequence>MAPEPTLNEFEVVFGRVKGLLLTRETASHAVDLLAEAARDTIPGAMGAGVTLIAAGTPTSTGYTDPLVARVDALQYRLNEGPCLTAWAEATPVQVDDTQTEPRWPRWSAAAAGIPIRSCVSVPLQRGRTTIGALKVYSAAPAAFDAGTAALLTRFAASAAALLGHIQTTETPQRISAGLAAALRSRDAVAMARGVLMARLHLTEDESLLRLISLARESRAPLAAVARTLLAGGPSTAGPR</sequence>
<name>A0A6J4H7P2_9MICC</name>
<reference evidence="4" key="1">
    <citation type="submission" date="2020-02" db="EMBL/GenBank/DDBJ databases">
        <authorList>
            <person name="Meier V. D."/>
        </authorList>
    </citation>
    <scope>NUCLEOTIDE SEQUENCE</scope>
    <source>
        <strain evidence="4">AVDCRST_MAG83</strain>
    </source>
</reference>
<dbReference type="Gene3D" id="3.30.450.40">
    <property type="match status" value="1"/>
</dbReference>
<accession>A0A6J4H7P2</accession>
<keyword evidence="2" id="KW-0804">Transcription</keyword>
<dbReference type="InterPro" id="IPR036388">
    <property type="entry name" value="WH-like_DNA-bd_sf"/>
</dbReference>
<dbReference type="AlphaFoldDB" id="A0A6J4H7P2"/>
<dbReference type="GO" id="GO:0003723">
    <property type="term" value="F:RNA binding"/>
    <property type="evidence" value="ECO:0007669"/>
    <property type="project" value="InterPro"/>
</dbReference>
<dbReference type="SMART" id="SM01012">
    <property type="entry name" value="ANTAR"/>
    <property type="match status" value="1"/>
</dbReference>